<evidence type="ECO:0000256" key="4">
    <source>
        <dbReference type="ARBA" id="ARBA00022679"/>
    </source>
</evidence>
<evidence type="ECO:0000313" key="8">
    <source>
        <dbReference type="EMBL" id="MDB9223465.1"/>
    </source>
</evidence>
<dbReference type="InterPro" id="IPR050351">
    <property type="entry name" value="BphY/WalK/GraS-like"/>
</dbReference>
<dbReference type="PANTHER" id="PTHR42878">
    <property type="entry name" value="TWO-COMPONENT HISTIDINE KINASE"/>
    <property type="match status" value="1"/>
</dbReference>
<evidence type="ECO:0000256" key="2">
    <source>
        <dbReference type="ARBA" id="ARBA00012438"/>
    </source>
</evidence>
<dbReference type="InterPro" id="IPR004358">
    <property type="entry name" value="Sig_transdc_His_kin-like_C"/>
</dbReference>
<dbReference type="SMART" id="SM00387">
    <property type="entry name" value="HATPase_c"/>
    <property type="match status" value="1"/>
</dbReference>
<dbReference type="InterPro" id="IPR005467">
    <property type="entry name" value="His_kinase_dom"/>
</dbReference>
<protein>
    <recommendedName>
        <fullName evidence="2">histidine kinase</fullName>
        <ecNumber evidence="2">2.7.13.3</ecNumber>
    </recommendedName>
</protein>
<feature type="domain" description="Histidine kinase" evidence="7">
    <location>
        <begin position="177"/>
        <end position="392"/>
    </location>
</feature>
<keyword evidence="3" id="KW-0597">Phosphoprotein</keyword>
<dbReference type="PANTHER" id="PTHR42878:SF13">
    <property type="entry name" value="HISTIDINE KINASE"/>
    <property type="match status" value="1"/>
</dbReference>
<dbReference type="FunFam" id="3.30.565.10:FF:000006">
    <property type="entry name" value="Sensor histidine kinase WalK"/>
    <property type="match status" value="1"/>
</dbReference>
<dbReference type="GO" id="GO:0000156">
    <property type="term" value="F:phosphorelay response regulator activity"/>
    <property type="evidence" value="ECO:0007669"/>
    <property type="project" value="TreeGrafter"/>
</dbReference>
<name>A0AAW6FJ22_9BACT</name>
<dbReference type="GO" id="GO:0030295">
    <property type="term" value="F:protein kinase activator activity"/>
    <property type="evidence" value="ECO:0007669"/>
    <property type="project" value="TreeGrafter"/>
</dbReference>
<evidence type="ECO:0000313" key="9">
    <source>
        <dbReference type="Proteomes" id="UP001212263"/>
    </source>
</evidence>
<dbReference type="CDD" id="cd00075">
    <property type="entry name" value="HATPase"/>
    <property type="match status" value="1"/>
</dbReference>
<dbReference type="PROSITE" id="PS50109">
    <property type="entry name" value="HIS_KIN"/>
    <property type="match status" value="1"/>
</dbReference>
<dbReference type="Pfam" id="PF02518">
    <property type="entry name" value="HATPase_c"/>
    <property type="match status" value="1"/>
</dbReference>
<reference evidence="8" key="1">
    <citation type="submission" date="2023-01" db="EMBL/GenBank/DDBJ databases">
        <title>Human gut microbiome strain richness.</title>
        <authorList>
            <person name="Chen-Liaw A."/>
        </authorList>
    </citation>
    <scope>NUCLEOTIDE SEQUENCE</scope>
    <source>
        <strain evidence="8">RTP21484st1_B7_RTP21484_190118</strain>
    </source>
</reference>
<feature type="transmembrane region" description="Helical" evidence="6">
    <location>
        <begin position="138"/>
        <end position="158"/>
    </location>
</feature>
<comment type="catalytic activity">
    <reaction evidence="1">
        <text>ATP + protein L-histidine = ADP + protein N-phospho-L-histidine.</text>
        <dbReference type="EC" id="2.7.13.3"/>
    </reaction>
</comment>
<dbReference type="GO" id="GO:0007234">
    <property type="term" value="P:osmosensory signaling via phosphorelay pathway"/>
    <property type="evidence" value="ECO:0007669"/>
    <property type="project" value="TreeGrafter"/>
</dbReference>
<evidence type="ECO:0000256" key="1">
    <source>
        <dbReference type="ARBA" id="ARBA00000085"/>
    </source>
</evidence>
<sequence>MDNQAPFAIKKLKLGYSLANEDEFCWKYNNTEKRLKINSMEKYISLGRQVVYDCLFENKCLDIQKIAVLYHKALQEKGISESPYLIIKGLDGNKLLLSDKLNVEPNSITTSPLNLGYDYKHQITASFKLPFVFRALKGVLWIELLFLIGFVICLVWQWNSIKMTLRSVRVQTMGIAHLEHELKKPLATMISAIGGMLKRKESVLCPTDEVKLGMIKARLMKMADITDTMLTSLKTSVLEVEREPIDLQLELEMITEMFTMIRKHARVEYHIAEGLGYPCLDKIYFNYIVINLVDNAIKYGGAHPVVKINFYEEGTDYILVVEDNGMGIAPKDQKQIFKQFYRVRNQQVTKTTGFGLGLTFVHKVVCAYGGKIHIESEIGNGSKFLIILPQVSWKN</sequence>
<keyword evidence="4" id="KW-0808">Transferase</keyword>
<dbReference type="GO" id="GO:0004673">
    <property type="term" value="F:protein histidine kinase activity"/>
    <property type="evidence" value="ECO:0007669"/>
    <property type="project" value="UniProtKB-EC"/>
</dbReference>
<dbReference type="InterPro" id="IPR003594">
    <property type="entry name" value="HATPase_dom"/>
</dbReference>
<gene>
    <name evidence="8" type="ORF">PN645_10660</name>
</gene>
<keyword evidence="6" id="KW-1133">Transmembrane helix</keyword>
<dbReference type="RefSeq" id="WP_147347779.1">
    <property type="nucleotide sequence ID" value="NZ_JABWDG010000042.1"/>
</dbReference>
<dbReference type="PRINTS" id="PR00344">
    <property type="entry name" value="BCTRLSENSOR"/>
</dbReference>
<dbReference type="Proteomes" id="UP001212263">
    <property type="component" value="Unassembled WGS sequence"/>
</dbReference>
<dbReference type="InterPro" id="IPR036890">
    <property type="entry name" value="HATPase_C_sf"/>
</dbReference>
<dbReference type="AlphaFoldDB" id="A0AAW6FJ22"/>
<dbReference type="EMBL" id="JAQMRD010000012">
    <property type="protein sequence ID" value="MDB9223465.1"/>
    <property type="molecule type" value="Genomic_DNA"/>
</dbReference>
<keyword evidence="5 8" id="KW-0418">Kinase</keyword>
<dbReference type="SUPFAM" id="SSF55874">
    <property type="entry name" value="ATPase domain of HSP90 chaperone/DNA topoisomerase II/histidine kinase"/>
    <property type="match status" value="1"/>
</dbReference>
<dbReference type="GeneID" id="61274550"/>
<comment type="caution">
    <text evidence="8">The sequence shown here is derived from an EMBL/GenBank/DDBJ whole genome shotgun (WGS) entry which is preliminary data.</text>
</comment>
<organism evidence="8 9">
    <name type="scientific">Odoribacter splanchnicus</name>
    <dbReference type="NCBI Taxonomy" id="28118"/>
    <lineage>
        <taxon>Bacteria</taxon>
        <taxon>Pseudomonadati</taxon>
        <taxon>Bacteroidota</taxon>
        <taxon>Bacteroidia</taxon>
        <taxon>Bacteroidales</taxon>
        <taxon>Odoribacteraceae</taxon>
        <taxon>Odoribacter</taxon>
    </lineage>
</organism>
<dbReference type="Gene3D" id="3.30.565.10">
    <property type="entry name" value="Histidine kinase-like ATPase, C-terminal domain"/>
    <property type="match status" value="1"/>
</dbReference>
<evidence type="ECO:0000256" key="6">
    <source>
        <dbReference type="SAM" id="Phobius"/>
    </source>
</evidence>
<evidence type="ECO:0000256" key="3">
    <source>
        <dbReference type="ARBA" id="ARBA00022553"/>
    </source>
</evidence>
<dbReference type="EC" id="2.7.13.3" evidence="2"/>
<keyword evidence="6" id="KW-0472">Membrane</keyword>
<evidence type="ECO:0000259" key="7">
    <source>
        <dbReference type="PROSITE" id="PS50109"/>
    </source>
</evidence>
<keyword evidence="6" id="KW-0812">Transmembrane</keyword>
<accession>A0AAW6FJ22</accession>
<evidence type="ECO:0000256" key="5">
    <source>
        <dbReference type="ARBA" id="ARBA00022777"/>
    </source>
</evidence>
<proteinExistence type="predicted"/>